<dbReference type="InterPro" id="IPR019614">
    <property type="entry name" value="SAM-dep_methyl-trfase"/>
</dbReference>
<dbReference type="SUPFAM" id="SSF53335">
    <property type="entry name" value="S-adenosyl-L-methionine-dependent methyltransferases"/>
    <property type="match status" value="1"/>
</dbReference>
<dbReference type="PANTHER" id="PTHR43042">
    <property type="entry name" value="SAM-DEPENDENT METHYLTRANSFERASE"/>
    <property type="match status" value="1"/>
</dbReference>
<comment type="caution">
    <text evidence="6">The sequence shown here is derived from an EMBL/GenBank/DDBJ whole genome shotgun (WGS) entry which is preliminary data.</text>
</comment>
<evidence type="ECO:0000313" key="7">
    <source>
        <dbReference type="Proteomes" id="UP001516023"/>
    </source>
</evidence>
<evidence type="ECO:0000313" key="6">
    <source>
        <dbReference type="EMBL" id="KAL3777773.1"/>
    </source>
</evidence>
<keyword evidence="1" id="KW-0489">Methyltransferase</keyword>
<keyword evidence="7" id="KW-1185">Reference proteome</keyword>
<feature type="region of interest" description="Disordered" evidence="4">
    <location>
        <begin position="69"/>
        <end position="146"/>
    </location>
</feature>
<organism evidence="6 7">
    <name type="scientific">Cyclotella cryptica</name>
    <dbReference type="NCBI Taxonomy" id="29204"/>
    <lineage>
        <taxon>Eukaryota</taxon>
        <taxon>Sar</taxon>
        <taxon>Stramenopiles</taxon>
        <taxon>Ochrophyta</taxon>
        <taxon>Bacillariophyta</taxon>
        <taxon>Coscinodiscophyceae</taxon>
        <taxon>Thalassiosirophycidae</taxon>
        <taxon>Stephanodiscales</taxon>
        <taxon>Stephanodiscaceae</taxon>
        <taxon>Cyclotella</taxon>
    </lineage>
</organism>
<dbReference type="GO" id="GO:0032259">
    <property type="term" value="P:methylation"/>
    <property type="evidence" value="ECO:0007669"/>
    <property type="project" value="UniProtKB-KW"/>
</dbReference>
<dbReference type="CDD" id="cd02440">
    <property type="entry name" value="AdoMet_MTases"/>
    <property type="match status" value="1"/>
</dbReference>
<evidence type="ECO:0000256" key="4">
    <source>
        <dbReference type="SAM" id="MobiDB-lite"/>
    </source>
</evidence>
<feature type="compositionally biased region" description="Low complexity" evidence="4">
    <location>
        <begin position="274"/>
        <end position="285"/>
    </location>
</feature>
<feature type="domain" description="S-adenosylmethionine-dependent methyltransferase" evidence="5">
    <location>
        <begin position="658"/>
        <end position="800"/>
    </location>
</feature>
<dbReference type="GO" id="GO:0008168">
    <property type="term" value="F:methyltransferase activity"/>
    <property type="evidence" value="ECO:0007669"/>
    <property type="project" value="UniProtKB-KW"/>
</dbReference>
<accession>A0ABD3NR79</accession>
<dbReference type="InterPro" id="IPR029063">
    <property type="entry name" value="SAM-dependent_MTases_sf"/>
</dbReference>
<dbReference type="Proteomes" id="UP001516023">
    <property type="component" value="Unassembled WGS sequence"/>
</dbReference>
<protein>
    <recommendedName>
        <fullName evidence="5">S-adenosylmethionine-dependent methyltransferase domain-containing protein</fullName>
    </recommendedName>
</protein>
<reference evidence="6 7" key="1">
    <citation type="journal article" date="2020" name="G3 (Bethesda)">
        <title>Improved Reference Genome for Cyclotella cryptica CCMP332, a Model for Cell Wall Morphogenesis, Salinity Adaptation, and Lipid Production in Diatoms (Bacillariophyta).</title>
        <authorList>
            <person name="Roberts W.R."/>
            <person name="Downey K.M."/>
            <person name="Ruck E.C."/>
            <person name="Traller J.C."/>
            <person name="Alverson A.J."/>
        </authorList>
    </citation>
    <scope>NUCLEOTIDE SEQUENCE [LARGE SCALE GENOMIC DNA]</scope>
    <source>
        <strain evidence="6 7">CCMP332</strain>
    </source>
</reference>
<keyword evidence="2" id="KW-0808">Transferase</keyword>
<dbReference type="Pfam" id="PF10672">
    <property type="entry name" value="Methyltrans_SAM"/>
    <property type="match status" value="1"/>
</dbReference>
<dbReference type="AlphaFoldDB" id="A0ABD3NR79"/>
<dbReference type="Gene3D" id="3.40.50.150">
    <property type="entry name" value="Vaccinia Virus protein VP39"/>
    <property type="match status" value="1"/>
</dbReference>
<gene>
    <name evidence="6" type="ORF">HJC23_008890</name>
</gene>
<dbReference type="EMBL" id="JABMIG020000443">
    <property type="protein sequence ID" value="KAL3777773.1"/>
    <property type="molecule type" value="Genomic_DNA"/>
</dbReference>
<sequence length="885" mass="96659">MTHPSPSSLQHQKRRWSNNIFGAMNTGSWAWSLLFPTIILAVLFHSNARCQAFVPPKTANHIPIRTTMALDATTGQMRSGRGGDERAGSRSGGSTKKRSGGSRYQTIGDLVKEIEKNPSKFVTSKEGQTRKKGPKRTRKKVERPKQKYLYASQRKALELLAKRESDAMEVEAVIDATAIKAQQMSVLQQEMQQRQMELARSLGLSNPSTQMADAVVGDGGEEVPRIVGSIRLDEDGGTITSNSFAYVIYKPSGWSILGGGERKKKGLKNDDGIVDSQSSSSVNVDIAPTNDDKKPSGSKLKRVKAYDEATDEFTYVEYNEADILAVLTPEERVELMKEGGLNLSDDAAEVAKGSLSGAEFDADDDPDDNAIHGSKKKKKRSMERAVPRMKANILDLTASRPSLVSWLKQLKADEGTPIKGGKNWAAIAGATEVDDSGLVLLCPRDRVEALHVDRCGYVAVVGNGKKMASRSKLIKSIKSSIGSSGGEVYDESTATIEVISRLRKGRDQDPVSTVEISLLDGSSSCSHAVLMCQDRLGEGIRGDPLADPLDRRAARRLVHCESMVVSSLVNLDVEPVVVNAGPTLPDDIAIYASRRDGAIFMKGSYLGRQSGLAQNGLTTAYREINGAADGCPGWVVDRYDKWLFVQQEEGPTKNEATPLEGQAAPEYIPVKENGITYLVTLGESFSTGIFLDQRLQRAWLVQHCSEDTRVLNCFAHTGAFSIAAATAGASTVSLDLDKKWLDRIRPQMEANGIFDWEGKHDCIYGDCFDWLSRLAKRNEQFDIVILDPPSTSVNKFQGAGKKRWSVKSDMDELVALAARLVKSEGLLMTTTNAATLRPEKFAKMCKKGLMDAGIPNAKLERISPMPSDFPSIGCHPVTNLIWRIP</sequence>
<name>A0ABD3NR79_9STRA</name>
<feature type="region of interest" description="Disordered" evidence="4">
    <location>
        <begin position="357"/>
        <end position="381"/>
    </location>
</feature>
<evidence type="ECO:0000256" key="3">
    <source>
        <dbReference type="ARBA" id="ARBA00022691"/>
    </source>
</evidence>
<dbReference type="Gene3D" id="3.30.750.80">
    <property type="entry name" value="RNA methyltransferase domain (HRMD) like"/>
    <property type="match status" value="1"/>
</dbReference>
<proteinExistence type="predicted"/>
<dbReference type="PANTHER" id="PTHR43042:SF3">
    <property type="entry name" value="RIBOSOMAL RNA LARGE SUBUNIT METHYLTRANSFERASE YWBD-RELATED"/>
    <property type="match status" value="1"/>
</dbReference>
<feature type="region of interest" description="Disordered" evidence="4">
    <location>
        <begin position="266"/>
        <end position="298"/>
    </location>
</feature>
<evidence type="ECO:0000256" key="2">
    <source>
        <dbReference type="ARBA" id="ARBA00022679"/>
    </source>
</evidence>
<evidence type="ECO:0000256" key="1">
    <source>
        <dbReference type="ARBA" id="ARBA00022603"/>
    </source>
</evidence>
<feature type="compositionally biased region" description="Basic residues" evidence="4">
    <location>
        <begin position="130"/>
        <end position="142"/>
    </location>
</feature>
<evidence type="ECO:0000259" key="5">
    <source>
        <dbReference type="Pfam" id="PF10672"/>
    </source>
</evidence>
<keyword evidence="3" id="KW-0949">S-adenosyl-L-methionine</keyword>